<organism evidence="1 2">
    <name type="scientific">Bifidobacterium biavatii DSM 23969</name>
    <dbReference type="NCBI Taxonomy" id="1437608"/>
    <lineage>
        <taxon>Bacteria</taxon>
        <taxon>Bacillati</taxon>
        <taxon>Actinomycetota</taxon>
        <taxon>Actinomycetes</taxon>
        <taxon>Bifidobacteriales</taxon>
        <taxon>Bifidobacteriaceae</taxon>
        <taxon>Bifidobacterium</taxon>
    </lineage>
</organism>
<keyword evidence="1" id="KW-0067">ATP-binding</keyword>
<reference evidence="1 2" key="1">
    <citation type="submission" date="2014-03" db="EMBL/GenBank/DDBJ databases">
        <title>Genomics of Bifidobacteria.</title>
        <authorList>
            <person name="Ventura M."/>
            <person name="Milani C."/>
            <person name="Lugli G.A."/>
        </authorList>
    </citation>
    <scope>NUCLEOTIDE SEQUENCE [LARGE SCALE GENOMIC DNA]</scope>
    <source>
        <strain evidence="1 2">DSM 23969</strain>
    </source>
</reference>
<keyword evidence="2" id="KW-1185">Reference proteome</keyword>
<gene>
    <name evidence="1" type="ORF">BBIA_0336</name>
</gene>
<proteinExistence type="predicted"/>
<evidence type="ECO:0000313" key="2">
    <source>
        <dbReference type="Proteomes" id="UP000029108"/>
    </source>
</evidence>
<evidence type="ECO:0000313" key="1">
    <source>
        <dbReference type="EMBL" id="KFI52655.1"/>
    </source>
</evidence>
<accession>A0A087A1K5</accession>
<comment type="caution">
    <text evidence="1">The sequence shown here is derived from an EMBL/GenBank/DDBJ whole genome shotgun (WGS) entry which is preliminary data.</text>
</comment>
<dbReference type="AlphaFoldDB" id="A0A087A1K5"/>
<dbReference type="Proteomes" id="UP000029108">
    <property type="component" value="Unassembled WGS sequence"/>
</dbReference>
<dbReference type="GO" id="GO:0005524">
    <property type="term" value="F:ATP binding"/>
    <property type="evidence" value="ECO:0007669"/>
    <property type="project" value="UniProtKB-KW"/>
</dbReference>
<sequence>MMVTRRSRVQSVTRESALWREPRGVETLRMPLFVTNDIDELRFRFLRTADADRLAEWALGQGSTASTARRAGR</sequence>
<protein>
    <submittedName>
        <fullName evidence="1">Cobalt ABC transporter ATP-binding protein</fullName>
    </submittedName>
</protein>
<keyword evidence="1" id="KW-0547">Nucleotide-binding</keyword>
<name>A0A087A1K5_9BIFI</name>
<dbReference type="EMBL" id="JGYN01000004">
    <property type="protein sequence ID" value="KFI52655.1"/>
    <property type="molecule type" value="Genomic_DNA"/>
</dbReference>